<dbReference type="SUPFAM" id="SSF53187">
    <property type="entry name" value="Zn-dependent exopeptidases"/>
    <property type="match status" value="1"/>
</dbReference>
<comment type="caution">
    <text evidence="1">The sequence shown here is derived from an EMBL/GenBank/DDBJ whole genome shotgun (WGS) entry which is preliminary data.</text>
</comment>
<dbReference type="PANTHER" id="PTHR43808">
    <property type="entry name" value="ACETYLORNITHINE DEACETYLASE"/>
    <property type="match status" value="1"/>
</dbReference>
<evidence type="ECO:0000313" key="2">
    <source>
        <dbReference type="Proteomes" id="UP000255326"/>
    </source>
</evidence>
<dbReference type="Proteomes" id="UP000255326">
    <property type="component" value="Unassembled WGS sequence"/>
</dbReference>
<dbReference type="GO" id="GO:0016787">
    <property type="term" value="F:hydrolase activity"/>
    <property type="evidence" value="ECO:0007669"/>
    <property type="project" value="InterPro"/>
</dbReference>
<dbReference type="OrthoDB" id="9815360at2"/>
<dbReference type="Pfam" id="PF01546">
    <property type="entry name" value="Peptidase_M20"/>
    <property type="match status" value="1"/>
</dbReference>
<dbReference type="InterPro" id="IPR002933">
    <property type="entry name" value="Peptidase_M20"/>
</dbReference>
<dbReference type="Gene3D" id="3.40.630.10">
    <property type="entry name" value="Zn peptidases"/>
    <property type="match status" value="1"/>
</dbReference>
<dbReference type="AlphaFoldDB" id="A0A370GWU6"/>
<dbReference type="PIRSF" id="PIRSF010386">
    <property type="entry name" value="RocB"/>
    <property type="match status" value="1"/>
</dbReference>
<keyword evidence="2" id="KW-1185">Reference proteome</keyword>
<dbReference type="InterPro" id="IPR050072">
    <property type="entry name" value="Peptidase_M20A"/>
</dbReference>
<name>A0A370GWU6_9BACI</name>
<accession>A0A370GWU6</accession>
<dbReference type="InterPro" id="IPR012166">
    <property type="entry name" value="Uncharacterised_RocB"/>
</dbReference>
<sequence>MFQQLKDLSLYEQAELLTRTLVKRESYNGTHGEKEKAEFIKDILVSFPYFQKHPDQVWVQEIENDGLERKNIFAFIQGKSKRTVLYHAHIDTVSTEDYGPLQEKAHDPDALRRFFQSYDGDEKVQKDAESGKWLFGRGALDMQSGIAVHLANALYYSEHPEELEGSLLLLFNPDEESQHAGMITALSELERLKMEENLTFLAAINNDFISPLYEGDCKRYIYTGAAGKILPCFHVFGRVAHVGDGLKAIDPTYITSEINRSINQNPRFMERIDGEFILPPSCLYHRDDKVSYNVQTPESSKIYFNYFMYEKTAKDVLKEMVQIAHGVCKDYGQMLLERNELFRNIHSLPERNLDINIEVVTLFEFMEKLKLEGRDVENTLETVLDETMGLDTRERAFKMVEALQQLDPDKNPRVVVFFAPPFLPHNYLNVENEFGTKTKKALEERLNRISEETGEEFVVKRFFPYLADGSFLSLHESDEDIDNLTKNIPMMDELYPLPISRIRNLNIPSINIGVYGEDGHKWTERLYMPYTFGVLPEVIREVTGSFWGMDVE</sequence>
<dbReference type="RefSeq" id="WP_114744151.1">
    <property type="nucleotide sequence ID" value="NZ_QQAY01000001.1"/>
</dbReference>
<dbReference type="PANTHER" id="PTHR43808:SF27">
    <property type="entry name" value="PROTEIN ROCB"/>
    <property type="match status" value="1"/>
</dbReference>
<evidence type="ECO:0000313" key="1">
    <source>
        <dbReference type="EMBL" id="RDI47959.1"/>
    </source>
</evidence>
<protein>
    <submittedName>
        <fullName evidence="1">Arginine utilization protein RocB</fullName>
    </submittedName>
</protein>
<organism evidence="1 2">
    <name type="scientific">Falsibacillus pallidus</name>
    <dbReference type="NCBI Taxonomy" id="493781"/>
    <lineage>
        <taxon>Bacteria</taxon>
        <taxon>Bacillati</taxon>
        <taxon>Bacillota</taxon>
        <taxon>Bacilli</taxon>
        <taxon>Bacillales</taxon>
        <taxon>Bacillaceae</taxon>
        <taxon>Falsibacillus</taxon>
    </lineage>
</organism>
<dbReference type="EMBL" id="QQAY01000001">
    <property type="protein sequence ID" value="RDI47959.1"/>
    <property type="molecule type" value="Genomic_DNA"/>
</dbReference>
<reference evidence="1 2" key="1">
    <citation type="submission" date="2018-07" db="EMBL/GenBank/DDBJ databases">
        <title>Genomic Encyclopedia of Type Strains, Phase IV (KMG-IV): sequencing the most valuable type-strain genomes for metagenomic binning, comparative biology and taxonomic classification.</title>
        <authorList>
            <person name="Goeker M."/>
        </authorList>
    </citation>
    <scope>NUCLEOTIDE SEQUENCE [LARGE SCALE GENOMIC DNA]</scope>
    <source>
        <strain evidence="1 2">DSM 25281</strain>
    </source>
</reference>
<gene>
    <name evidence="1" type="ORF">DFR59_101626</name>
</gene>
<proteinExistence type="predicted"/>